<evidence type="ECO:0000256" key="3">
    <source>
        <dbReference type="ARBA" id="ARBA00022448"/>
    </source>
</evidence>
<keyword evidence="7 8" id="KW-0472">Membrane</keyword>
<organism evidence="9 10">
    <name type="scientific">Fusobacterium hominis</name>
    <dbReference type="NCBI Taxonomy" id="2764326"/>
    <lineage>
        <taxon>Bacteria</taxon>
        <taxon>Fusobacteriati</taxon>
        <taxon>Fusobacteriota</taxon>
        <taxon>Fusobacteriia</taxon>
        <taxon>Fusobacteriales</taxon>
        <taxon>Fusobacteriaceae</taxon>
        <taxon>Fusobacterium</taxon>
    </lineage>
</organism>
<dbReference type="EMBL" id="CP060637">
    <property type="protein sequence ID" value="QNM15326.1"/>
    <property type="molecule type" value="Genomic_DNA"/>
</dbReference>
<protein>
    <recommendedName>
        <fullName evidence="8">L-lactate permease</fullName>
    </recommendedName>
</protein>
<reference evidence="9 10" key="1">
    <citation type="submission" date="2020-08" db="EMBL/GenBank/DDBJ databases">
        <authorList>
            <person name="Liu C."/>
            <person name="Sun Q."/>
        </authorList>
    </citation>
    <scope>NUCLEOTIDE SEQUENCE [LARGE SCALE GENOMIC DNA]</scope>
    <source>
        <strain evidence="9 10">NSJ-57</strain>
    </source>
</reference>
<keyword evidence="10" id="KW-1185">Reference proteome</keyword>
<feature type="transmembrane region" description="Helical" evidence="8">
    <location>
        <begin position="411"/>
        <end position="435"/>
    </location>
</feature>
<feature type="transmembrane region" description="Helical" evidence="8">
    <location>
        <begin position="213"/>
        <end position="230"/>
    </location>
</feature>
<dbReference type="InterPro" id="IPR003804">
    <property type="entry name" value="Lactate_perm"/>
</dbReference>
<feature type="transmembrane region" description="Helical" evidence="8">
    <location>
        <begin position="154"/>
        <end position="176"/>
    </location>
</feature>
<dbReference type="PANTHER" id="PTHR30003">
    <property type="entry name" value="L-LACTATE PERMEASE"/>
    <property type="match status" value="1"/>
</dbReference>
<dbReference type="PANTHER" id="PTHR30003:SF0">
    <property type="entry name" value="GLYCOLATE PERMEASE GLCA-RELATED"/>
    <property type="match status" value="1"/>
</dbReference>
<keyword evidence="6 8" id="KW-1133">Transmembrane helix</keyword>
<evidence type="ECO:0000256" key="8">
    <source>
        <dbReference type="RuleBase" id="RU365092"/>
    </source>
</evidence>
<feature type="transmembrane region" description="Helical" evidence="8">
    <location>
        <begin position="332"/>
        <end position="352"/>
    </location>
</feature>
<feature type="transmembrane region" description="Helical" evidence="8">
    <location>
        <begin position="182"/>
        <end position="201"/>
    </location>
</feature>
<feature type="transmembrane region" description="Helical" evidence="8">
    <location>
        <begin position="372"/>
        <end position="391"/>
    </location>
</feature>
<feature type="transmembrane region" description="Helical" evidence="8">
    <location>
        <begin position="6"/>
        <end position="21"/>
    </location>
</feature>
<feature type="transmembrane region" description="Helical" evidence="8">
    <location>
        <begin position="284"/>
        <end position="308"/>
    </location>
</feature>
<evidence type="ECO:0000256" key="7">
    <source>
        <dbReference type="ARBA" id="ARBA00023136"/>
    </source>
</evidence>
<dbReference type="Proteomes" id="UP000515913">
    <property type="component" value="Chromosome"/>
</dbReference>
<feature type="transmembrane region" description="Helical" evidence="8">
    <location>
        <begin position="242"/>
        <end position="263"/>
    </location>
</feature>
<feature type="transmembrane region" description="Helical" evidence="8">
    <location>
        <begin position="127"/>
        <end position="147"/>
    </location>
</feature>
<evidence type="ECO:0000256" key="4">
    <source>
        <dbReference type="ARBA" id="ARBA00022475"/>
    </source>
</evidence>
<feature type="transmembrane region" description="Helical" evidence="8">
    <location>
        <begin position="28"/>
        <end position="47"/>
    </location>
</feature>
<dbReference type="GO" id="GO:0015295">
    <property type="term" value="F:solute:proton symporter activity"/>
    <property type="evidence" value="ECO:0007669"/>
    <property type="project" value="TreeGrafter"/>
</dbReference>
<evidence type="ECO:0000313" key="9">
    <source>
        <dbReference type="EMBL" id="QNM15326.1"/>
    </source>
</evidence>
<gene>
    <name evidence="9" type="ORF">H9Q81_00360</name>
</gene>
<dbReference type="Pfam" id="PF02652">
    <property type="entry name" value="Lactate_perm"/>
    <property type="match status" value="1"/>
</dbReference>
<keyword evidence="4 8" id="KW-1003">Cell membrane</keyword>
<name>A0A7G9GWZ4_9FUSO</name>
<feature type="transmembrane region" description="Helical" evidence="8">
    <location>
        <begin position="492"/>
        <end position="510"/>
    </location>
</feature>
<evidence type="ECO:0000256" key="6">
    <source>
        <dbReference type="ARBA" id="ARBA00022989"/>
    </source>
</evidence>
<dbReference type="NCBIfam" id="TIGR00795">
    <property type="entry name" value="lctP"/>
    <property type="match status" value="1"/>
</dbReference>
<comment type="subcellular location">
    <subcellularLocation>
        <location evidence="1 8">Cell membrane</location>
        <topology evidence="1 8">Multi-pass membrane protein</topology>
    </subcellularLocation>
</comment>
<dbReference type="GO" id="GO:0015129">
    <property type="term" value="F:lactate transmembrane transporter activity"/>
    <property type="evidence" value="ECO:0007669"/>
    <property type="project" value="UniProtKB-UniRule"/>
</dbReference>
<evidence type="ECO:0000256" key="5">
    <source>
        <dbReference type="ARBA" id="ARBA00022692"/>
    </source>
</evidence>
<keyword evidence="5 8" id="KW-0812">Transmembrane</keyword>
<comment type="similarity">
    <text evidence="2 8">Belongs to the lactate permease family.</text>
</comment>
<dbReference type="RefSeq" id="WP_101473569.1">
    <property type="nucleotide sequence ID" value="NZ_CP060637.1"/>
</dbReference>
<sequence length="511" mass="54327">MVTFLLAILPIIFLVVALSGLKMTGYKACVIAMVITIVEALFIWKQGLIDVATGALEGFVMAIWPICLVIIAAVFTYNLVVHTKNMEVIKKMLASVSTDKRILVLIIAWGFGGFMEAMAGFGTAVAIPAGILVGLGFEPIFAAMVCLVANTTPVAFGSIGIPTVTAAKVAGIANAQQLASDIVAQQAIMIILVPFLIVYMVGKHEGYKGLKMFNGVWLITLIAGFGFLIPEYLVAEYMGAELPAIIGSVVCMGLVMFATKIFKTKNKDFSLDIEQSDKIDMHECVIAWSPFILVLIFLVFTSSIVPFIHDPLASIKTSIQIYTGPGAKPYTFVWLATPGVLIIIAAVIGGFIQKCPFSEIISVFIKTVKQMVKTVITIMAVLAMAKIMGYSGMTQTIADFIVSITGHFYPLVAPLIGSIGTFVTGSATSSSVLFAKLQSSTAEVLNMNPAWMVAANTAGSTAGKIISPQSIAVATASAGIVGTESKILVGVVKYYVIFIVVFGLVTYFGVV</sequence>
<dbReference type="KEGG" id="fho:H9Q81_00360"/>
<keyword evidence="3 8" id="KW-0813">Transport</keyword>
<comment type="function">
    <text evidence="8">Uptake of L-lactate across the membrane. Can also transport D-lactate and glycolate.</text>
</comment>
<evidence type="ECO:0000256" key="2">
    <source>
        <dbReference type="ARBA" id="ARBA00010100"/>
    </source>
</evidence>
<feature type="transmembrane region" description="Helical" evidence="8">
    <location>
        <begin position="59"/>
        <end position="81"/>
    </location>
</feature>
<dbReference type="AlphaFoldDB" id="A0A7G9GWZ4"/>
<evidence type="ECO:0000256" key="1">
    <source>
        <dbReference type="ARBA" id="ARBA00004651"/>
    </source>
</evidence>
<evidence type="ECO:0000313" key="10">
    <source>
        <dbReference type="Proteomes" id="UP000515913"/>
    </source>
</evidence>
<accession>A0A7G9GWZ4</accession>
<dbReference type="GO" id="GO:0005886">
    <property type="term" value="C:plasma membrane"/>
    <property type="evidence" value="ECO:0007669"/>
    <property type="project" value="UniProtKB-SubCell"/>
</dbReference>
<feature type="transmembrane region" description="Helical" evidence="8">
    <location>
        <begin position="102"/>
        <end position="121"/>
    </location>
</feature>
<proteinExistence type="inferred from homology"/>